<evidence type="ECO:0000313" key="1">
    <source>
        <dbReference type="EMBL" id="CAF1087990.1"/>
    </source>
</evidence>
<dbReference type="EMBL" id="CAJNOO010001058">
    <property type="protein sequence ID" value="CAF1087990.1"/>
    <property type="molecule type" value="Genomic_DNA"/>
</dbReference>
<reference evidence="1" key="1">
    <citation type="submission" date="2021-02" db="EMBL/GenBank/DDBJ databases">
        <authorList>
            <person name="Nowell W R."/>
        </authorList>
    </citation>
    <scope>NUCLEOTIDE SEQUENCE</scope>
</reference>
<gene>
    <name evidence="1" type="ORF">RFH988_LOCUS18649</name>
</gene>
<accession>A0A814N7S0</accession>
<proteinExistence type="predicted"/>
<organism evidence="1 2">
    <name type="scientific">Rotaria sordida</name>
    <dbReference type="NCBI Taxonomy" id="392033"/>
    <lineage>
        <taxon>Eukaryota</taxon>
        <taxon>Metazoa</taxon>
        <taxon>Spiralia</taxon>
        <taxon>Gnathifera</taxon>
        <taxon>Rotifera</taxon>
        <taxon>Eurotatoria</taxon>
        <taxon>Bdelloidea</taxon>
        <taxon>Philodinida</taxon>
        <taxon>Philodinidae</taxon>
        <taxon>Rotaria</taxon>
    </lineage>
</organism>
<dbReference type="OrthoDB" id="9990102at2759"/>
<sequence>MDAVKKQLNINITQPKKSSKSIIKQMKSMITCFEDLSNEMFYELFDFFDSYDIYEIFSNLNSRFNHLIIHSSLPLRLNFSCLSKTSFQHRCNTILMPNVHRIISLQFSHHLIIDDFFTSFCLDSSFIRLEILILQNIKSDNLIPILTTLALLPRLYSLTITSIEKIQSSNDVFCLIIRLPVLKYCKLSFELWNQYINLSLNNNEYSSIEHLIINTKYNLDQLNNFLIYTPNLHCLSCEISTLNSKQITMSIISMNLINLYLKLEDTSFDEFEWFIIYFSHQLKLLHLSTQRDIEFLNADRWEQLILCHMLNLRKFNFRHQIINDENIINYHRYHLLIDKFKSSFWIDRQWFFTHHHYKSKDFTSWIIFYSIQPYRWNHYDFYEDRCQYYETGFNLAYEVDLHNYSSIIPYSMKFLRTNRLILSGENINENPSFIFDLTHIFLPTQLTELIISDKTIRLEQLQLFLHYFPNIKLLKIPTSILYLCSPQSETKRIIFNKNNIIKINLINQCTLEDIQILNRFCPYIHSLEIETDKENLELILYFLLRINTNRNHQNRLLTSSSYSKNITFWQQDYSTCIHCMKKQNLNSFQSPCNHHLSSICFRDVNYMMVKKLRTKIDLDALLDDYTLEYLDQNMYMWW</sequence>
<evidence type="ECO:0000313" key="2">
    <source>
        <dbReference type="Proteomes" id="UP000663882"/>
    </source>
</evidence>
<name>A0A814N7S0_9BILA</name>
<protein>
    <recommendedName>
        <fullName evidence="3">F-box domain-containing protein</fullName>
    </recommendedName>
</protein>
<comment type="caution">
    <text evidence="1">The sequence shown here is derived from an EMBL/GenBank/DDBJ whole genome shotgun (WGS) entry which is preliminary data.</text>
</comment>
<dbReference type="AlphaFoldDB" id="A0A814N7S0"/>
<dbReference type="Proteomes" id="UP000663882">
    <property type="component" value="Unassembled WGS sequence"/>
</dbReference>
<evidence type="ECO:0008006" key="3">
    <source>
        <dbReference type="Google" id="ProtNLM"/>
    </source>
</evidence>